<dbReference type="Gene3D" id="3.30.420.40">
    <property type="match status" value="2"/>
</dbReference>
<dbReference type="AlphaFoldDB" id="A0A0Q9YMW8"/>
<comment type="caution">
    <text evidence="1">The sequence shown here is derived from an EMBL/GenBank/DDBJ whole genome shotgun (WGS) entry which is preliminary data.</text>
</comment>
<evidence type="ECO:0000313" key="2">
    <source>
        <dbReference type="EMBL" id="MCS5712674.1"/>
    </source>
</evidence>
<dbReference type="STRING" id="295108.HT99x_00540"/>
<dbReference type="SUPFAM" id="SSF53067">
    <property type="entry name" value="Actin-like ATPase domain"/>
    <property type="match status" value="1"/>
</dbReference>
<protein>
    <submittedName>
        <fullName evidence="1">Competence protein A</fullName>
    </submittedName>
    <submittedName>
        <fullName evidence="2">Pilus assembly protein PilM</fullName>
    </submittedName>
</protein>
<dbReference type="EMBL" id="LKAJ02000001">
    <property type="protein sequence ID" value="MCS5712674.1"/>
    <property type="molecule type" value="Genomic_DNA"/>
</dbReference>
<dbReference type="EMBL" id="LKAJ01000002">
    <property type="protein sequence ID" value="KRG22123.1"/>
    <property type="molecule type" value="Genomic_DNA"/>
</dbReference>
<dbReference type="OrthoDB" id="5296002at2"/>
<dbReference type="InterPro" id="IPR050696">
    <property type="entry name" value="FtsA/MreB"/>
</dbReference>
<keyword evidence="3" id="KW-1185">Reference proteome</keyword>
<name>A0A0Q9YMW8_9GAMM</name>
<gene>
    <name evidence="2" type="primary">pilM</name>
    <name evidence="1" type="ORF">HT99x_00540</name>
    <name evidence="2" type="ORF">HT99x_014640</name>
</gene>
<sequence length="305" mass="35126">MPLFKVKNDPLQEKQLGIQFTTQGIRFALIEEKQNNKILLEVDHHETSQWDQQKQFLKEKIAQLNLSAIKTNILIPQSDYQIFLVEQPMVSINEKKDAVRWRIADYLDYPIEEAVVDYIEVPQKNKENNAMLTYVIATKKSTVDEYAEFIKELGLNVISVDICQSALREIAFQLDDSDEGQALLHIEEHKSHIILFKNKILYMMRDFDIGHRQLKTESELQDLAVEIQRSIDYCSSNLKNIVISRIVLTPLPERKAEILTNLSNILSLPVRMINYAEFIKESEKLDMSQSNSNTFVIGAAISGAL</sequence>
<dbReference type="InterPro" id="IPR043129">
    <property type="entry name" value="ATPase_NBD"/>
</dbReference>
<evidence type="ECO:0000313" key="3">
    <source>
        <dbReference type="Proteomes" id="UP000051497"/>
    </source>
</evidence>
<organism evidence="1">
    <name type="scientific">Candidatus Berkiella aquae</name>
    <dbReference type="NCBI Taxonomy" id="295108"/>
    <lineage>
        <taxon>Bacteria</taxon>
        <taxon>Pseudomonadati</taxon>
        <taxon>Pseudomonadota</taxon>
        <taxon>Gammaproteobacteria</taxon>
        <taxon>Candidatus Berkiellales</taxon>
        <taxon>Candidatus Berkiellaceae</taxon>
        <taxon>Candidatus Berkiella</taxon>
    </lineage>
</organism>
<dbReference type="Gene3D" id="3.30.1490.300">
    <property type="match status" value="1"/>
</dbReference>
<reference evidence="2" key="3">
    <citation type="submission" date="2021-06" db="EMBL/GenBank/DDBJ databases">
        <title>Genomic Description and Analysis of Intracellular Bacteria, Candidatus Berkiella cookevillensis and Candidatus Berkiella aquae.</title>
        <authorList>
            <person name="Kidane D.T."/>
            <person name="Mehari Y.T."/>
            <person name="Rice F.C."/>
            <person name="Arivett B.A."/>
            <person name="Farone A.L."/>
            <person name="Berk S.G."/>
            <person name="Farone M.B."/>
        </authorList>
    </citation>
    <scope>NUCLEOTIDE SEQUENCE</scope>
    <source>
        <strain evidence="2">HT99</strain>
    </source>
</reference>
<dbReference type="Proteomes" id="UP000051497">
    <property type="component" value="Unassembled WGS sequence"/>
</dbReference>
<dbReference type="RefSeq" id="WP_075065185.1">
    <property type="nucleotide sequence ID" value="NZ_LKAJ02000001.1"/>
</dbReference>
<proteinExistence type="predicted"/>
<reference evidence="2" key="2">
    <citation type="journal article" date="2016" name="Genome Announc.">
        <title>Draft Genome Sequences of Two Novel Amoeba-Resistant Intranuclear Bacteria, 'Candidatus Berkiella cookevillensis' and 'Candidatus Berkiella aquae'.</title>
        <authorList>
            <person name="Mehari Y.T."/>
            <person name="Arivett B.A."/>
            <person name="Farone A.L."/>
            <person name="Gunderson J.H."/>
            <person name="Farone M.B."/>
        </authorList>
    </citation>
    <scope>NUCLEOTIDE SEQUENCE</scope>
    <source>
        <strain evidence="2">HT99</strain>
    </source>
</reference>
<dbReference type="PANTHER" id="PTHR32432">
    <property type="entry name" value="CELL DIVISION PROTEIN FTSA-RELATED"/>
    <property type="match status" value="1"/>
</dbReference>
<reference evidence="1" key="1">
    <citation type="submission" date="2015-09" db="EMBL/GenBank/DDBJ databases">
        <title>Draft Genome Sequences of Two Novel Amoeba-resistant Intranuclear Bacteria, Candidatus Berkiella cookevillensis and Candidatus Berkiella aquae.</title>
        <authorList>
            <person name="Mehari Y.T."/>
            <person name="Arivett B.A."/>
            <person name="Farone A.L."/>
            <person name="Gunderson J.H."/>
            <person name="Farone M.B."/>
        </authorList>
    </citation>
    <scope>NUCLEOTIDE SEQUENCE [LARGE SCALE GENOMIC DNA]</scope>
    <source>
        <strain evidence="1">HT99</strain>
    </source>
</reference>
<dbReference type="PANTHER" id="PTHR32432:SF3">
    <property type="entry name" value="ETHANOLAMINE UTILIZATION PROTEIN EUTJ"/>
    <property type="match status" value="1"/>
</dbReference>
<accession>A0A0Q9YMW8</accession>
<evidence type="ECO:0000313" key="1">
    <source>
        <dbReference type="EMBL" id="KRG22123.1"/>
    </source>
</evidence>